<comment type="caution">
    <text evidence="1">The sequence shown here is derived from an EMBL/GenBank/DDBJ whole genome shotgun (WGS) entry which is preliminary data.</text>
</comment>
<evidence type="ECO:0000313" key="2">
    <source>
        <dbReference type="Proteomes" id="UP001424441"/>
    </source>
</evidence>
<protein>
    <submittedName>
        <fullName evidence="1">Uncharacterized protein</fullName>
    </submittedName>
</protein>
<reference evidence="1 2" key="1">
    <citation type="journal article" date="2019" name="Int. J. Syst. Evol. Microbiol.">
        <title>The Global Catalogue of Microorganisms (GCM) 10K type strain sequencing project: providing services to taxonomists for standard genome sequencing and annotation.</title>
        <authorList>
            <consortium name="The Broad Institute Genomics Platform"/>
            <consortium name="The Broad Institute Genome Sequencing Center for Infectious Disease"/>
            <person name="Wu L."/>
            <person name="Ma J."/>
        </authorList>
    </citation>
    <scope>NUCLEOTIDE SEQUENCE [LARGE SCALE GENOMIC DNA]</scope>
    <source>
        <strain evidence="1 2">JCM 15115</strain>
    </source>
</reference>
<organism evidence="1 2">
    <name type="scientific">Paenochrobactrum glaciei</name>
    <dbReference type="NCBI Taxonomy" id="486407"/>
    <lineage>
        <taxon>Bacteria</taxon>
        <taxon>Pseudomonadati</taxon>
        <taxon>Pseudomonadota</taxon>
        <taxon>Alphaproteobacteria</taxon>
        <taxon>Hyphomicrobiales</taxon>
        <taxon>Brucellaceae</taxon>
        <taxon>Paenochrobactrum</taxon>
    </lineage>
</organism>
<dbReference type="EMBL" id="BAAADE010000001">
    <property type="protein sequence ID" value="GAA0592800.1"/>
    <property type="molecule type" value="Genomic_DNA"/>
</dbReference>
<dbReference type="Proteomes" id="UP001424441">
    <property type="component" value="Unassembled WGS sequence"/>
</dbReference>
<name>A0ABN1FKL8_9HYPH</name>
<proteinExistence type="predicted"/>
<accession>A0ABN1FKL8</accession>
<evidence type="ECO:0000313" key="1">
    <source>
        <dbReference type="EMBL" id="GAA0592800.1"/>
    </source>
</evidence>
<sequence length="80" mass="8741">MADKAKAKQFSCPPGTFEKERFIGDNEALFFLIQPYLVCSKTTSIPRANSSGQTALDKQQDKTYICHSRTIPCGLVLGAG</sequence>
<keyword evidence="2" id="KW-1185">Reference proteome</keyword>
<gene>
    <name evidence="1" type="ORF">GCM10008943_04800</name>
</gene>